<evidence type="ECO:0000256" key="7">
    <source>
        <dbReference type="ARBA" id="ARBA00022592"/>
    </source>
</evidence>
<dbReference type="GO" id="GO:0042301">
    <property type="term" value="F:phosphate ion binding"/>
    <property type="evidence" value="ECO:0007669"/>
    <property type="project" value="UniProtKB-UniRule"/>
</dbReference>
<feature type="domain" description="PBP" evidence="13">
    <location>
        <begin position="34"/>
        <end position="263"/>
    </location>
</feature>
<dbReference type="SUPFAM" id="SSF53850">
    <property type="entry name" value="Periplasmic binding protein-like II"/>
    <property type="match status" value="1"/>
</dbReference>
<evidence type="ECO:0000256" key="6">
    <source>
        <dbReference type="ARBA" id="ARBA00022475"/>
    </source>
</evidence>
<evidence type="ECO:0000313" key="14">
    <source>
        <dbReference type="EMBL" id="MBZ5963279.1"/>
    </source>
</evidence>
<comment type="subunit">
    <text evidence="4 12">The complex is composed of two ATP-binding proteins (PstB), two transmembrane proteins (PstC and PstA) and a solute-binding protein (PstS).</text>
</comment>
<dbReference type="Proteomes" id="UP000752647">
    <property type="component" value="Unassembled WGS sequence"/>
</dbReference>
<evidence type="ECO:0000256" key="10">
    <source>
        <dbReference type="ARBA" id="ARBA00023139"/>
    </source>
</evidence>
<keyword evidence="11 12" id="KW-0449">Lipoprotein</keyword>
<keyword evidence="8 12" id="KW-0732">Signal</keyword>
<evidence type="ECO:0000256" key="4">
    <source>
        <dbReference type="ARBA" id="ARBA00011529"/>
    </source>
</evidence>
<proteinExistence type="inferred from homology"/>
<dbReference type="PANTHER" id="PTHR30570:SF4">
    <property type="entry name" value="PHOSPHATE-BINDING PROTEIN PSTS 1"/>
    <property type="match status" value="1"/>
</dbReference>
<evidence type="ECO:0000256" key="12">
    <source>
        <dbReference type="RuleBase" id="RU367119"/>
    </source>
</evidence>
<dbReference type="Gene3D" id="3.40.190.10">
    <property type="entry name" value="Periplasmic binding protein-like II"/>
    <property type="match status" value="2"/>
</dbReference>
<comment type="caution">
    <text evidence="14">The sequence shown here is derived from an EMBL/GenBank/DDBJ whole genome shotgun (WGS) entry which is preliminary data.</text>
</comment>
<evidence type="ECO:0000256" key="2">
    <source>
        <dbReference type="ARBA" id="ARBA00004193"/>
    </source>
</evidence>
<evidence type="ECO:0000259" key="13">
    <source>
        <dbReference type="Pfam" id="PF12849"/>
    </source>
</evidence>
<evidence type="ECO:0000256" key="5">
    <source>
        <dbReference type="ARBA" id="ARBA00022448"/>
    </source>
</evidence>
<comment type="subcellular location">
    <subcellularLocation>
        <location evidence="2 12">Cell membrane</location>
        <topology evidence="2 12">Lipid-anchor</topology>
    </subcellularLocation>
</comment>
<reference evidence="14" key="1">
    <citation type="submission" date="2021-05" db="EMBL/GenBank/DDBJ databases">
        <title>Pangenome of Leuconostoc gelidum warrants species status for Leuconostoc gelidum subsp. gasicomitatum.</title>
        <authorList>
            <person name="Johansson P."/>
            <person name="Sade E."/>
            <person name="Hultman J."/>
            <person name="Auvinen P."/>
            <person name="Bjorkroth J."/>
        </authorList>
    </citation>
    <scope>NUCLEOTIDE SEQUENCE</scope>
    <source>
        <strain evidence="14">A.21.4</strain>
    </source>
</reference>
<comment type="function">
    <text evidence="12">Involved in the system for phosphate transport across the cytoplasmic membrane.</text>
</comment>
<feature type="signal peptide" evidence="12">
    <location>
        <begin position="1"/>
        <end position="27"/>
    </location>
</feature>
<gene>
    <name evidence="14" type="ORF">KIJ12_09015</name>
</gene>
<dbReference type="InterPro" id="IPR011862">
    <property type="entry name" value="Phos-bd"/>
</dbReference>
<dbReference type="CDD" id="cd13653">
    <property type="entry name" value="PBP2_phosphate_like_1"/>
    <property type="match status" value="1"/>
</dbReference>
<dbReference type="InterPro" id="IPR024370">
    <property type="entry name" value="PBP_domain"/>
</dbReference>
<dbReference type="GO" id="GO:0005886">
    <property type="term" value="C:plasma membrane"/>
    <property type="evidence" value="ECO:0007669"/>
    <property type="project" value="UniProtKB-SubCell"/>
</dbReference>
<dbReference type="EMBL" id="JAHBFI010000020">
    <property type="protein sequence ID" value="MBZ5963279.1"/>
    <property type="molecule type" value="Genomic_DNA"/>
</dbReference>
<keyword evidence="9" id="KW-0472">Membrane</keyword>
<sequence length="300" mass="31702">MSKSHHGTIVATIVAVSIAAALGTAYATRDKSASETSITAVGSTALQPFVEAAGEEYAKINLGTFVNVQGGGTGTGLSQVAQGAVDLGNSDVFAEEKAGINANRLVDHQVAVVGIAPLLNKDIGLKNLSTEQLQAIFTGKVTNWQQVGGKNQKIVIINRAAGSGTRATFEKWGLLGKQSIEAQEQDSSGMVRSIVATTPGAISYAAFGYIDDTIVAASVNHVSPLNKNVASGMYPIWSYEHVYTNGKPTPEVAKFLNYLTSKEIQSTLVPKLGYISIHDMRVTRQLNGNIIKKNGNIIKK</sequence>
<dbReference type="GO" id="GO:0006817">
    <property type="term" value="P:phosphate ion transport"/>
    <property type="evidence" value="ECO:0007669"/>
    <property type="project" value="UniProtKB-UniRule"/>
</dbReference>
<comment type="similarity">
    <text evidence="3 12">Belongs to the PstS family.</text>
</comment>
<dbReference type="RefSeq" id="WP_224144443.1">
    <property type="nucleotide sequence ID" value="NZ_CBCPIF010000001.1"/>
</dbReference>
<keyword evidence="10 12" id="KW-0564">Palmitate</keyword>
<organism evidence="14 15">
    <name type="scientific">Leuconostoc gasicomitatum</name>
    <dbReference type="NCBI Taxonomy" id="115778"/>
    <lineage>
        <taxon>Bacteria</taxon>
        <taxon>Bacillati</taxon>
        <taxon>Bacillota</taxon>
        <taxon>Bacilli</taxon>
        <taxon>Lactobacillales</taxon>
        <taxon>Lactobacillaceae</taxon>
        <taxon>Leuconostoc</taxon>
        <taxon>Leuconostoc gelidum group</taxon>
    </lineage>
</organism>
<dbReference type="InterPro" id="IPR050811">
    <property type="entry name" value="Phosphate_ABC_transporter"/>
</dbReference>
<name>A0A9Q3T099_9LACO</name>
<evidence type="ECO:0000256" key="8">
    <source>
        <dbReference type="ARBA" id="ARBA00022729"/>
    </source>
</evidence>
<evidence type="ECO:0000256" key="1">
    <source>
        <dbReference type="ARBA" id="ARBA00002841"/>
    </source>
</evidence>
<comment type="function">
    <text evidence="1">Part of the ABC transporter complex PstSACB involved in phosphate import.</text>
</comment>
<feature type="chain" id="PRO_5040535610" description="Phosphate-binding protein" evidence="12">
    <location>
        <begin position="28"/>
        <end position="300"/>
    </location>
</feature>
<keyword evidence="6 12" id="KW-1003">Cell membrane</keyword>
<evidence type="ECO:0000256" key="9">
    <source>
        <dbReference type="ARBA" id="ARBA00023136"/>
    </source>
</evidence>
<dbReference type="NCBIfam" id="TIGR02136">
    <property type="entry name" value="ptsS_2"/>
    <property type="match status" value="1"/>
</dbReference>
<keyword evidence="5 12" id="KW-0813">Transport</keyword>
<dbReference type="AlphaFoldDB" id="A0A9Q3T099"/>
<evidence type="ECO:0000256" key="3">
    <source>
        <dbReference type="ARBA" id="ARBA00008725"/>
    </source>
</evidence>
<evidence type="ECO:0000256" key="11">
    <source>
        <dbReference type="ARBA" id="ARBA00023288"/>
    </source>
</evidence>
<dbReference type="Pfam" id="PF12849">
    <property type="entry name" value="PBP_like_2"/>
    <property type="match status" value="1"/>
</dbReference>
<dbReference type="PANTHER" id="PTHR30570">
    <property type="entry name" value="PERIPLASMIC PHOSPHATE BINDING COMPONENT OF PHOSPHATE ABC TRANSPORTER"/>
    <property type="match status" value="1"/>
</dbReference>
<accession>A0A9Q3T099</accession>
<keyword evidence="7 12" id="KW-0592">Phosphate transport</keyword>
<protein>
    <recommendedName>
        <fullName evidence="12">Phosphate-binding protein</fullName>
    </recommendedName>
</protein>
<evidence type="ECO:0000313" key="15">
    <source>
        <dbReference type="Proteomes" id="UP000752647"/>
    </source>
</evidence>